<feature type="region of interest" description="Disordered" evidence="1">
    <location>
        <begin position="1"/>
        <end position="71"/>
    </location>
</feature>
<keyword evidence="3" id="KW-1185">Reference proteome</keyword>
<sequence>MLSVSPATLQASVSHAPHAVSPSSECGGIAKLLTAQRLKSGPSPRRRRLESPRIQPVGMATSRIDASQRGL</sequence>
<dbReference type="EMBL" id="JAINUG010000266">
    <property type="protein sequence ID" value="KAJ8384725.1"/>
    <property type="molecule type" value="Genomic_DNA"/>
</dbReference>
<protein>
    <submittedName>
        <fullName evidence="2">Uncharacterized protein</fullName>
    </submittedName>
</protein>
<dbReference type="Proteomes" id="UP001221898">
    <property type="component" value="Unassembled WGS sequence"/>
</dbReference>
<reference evidence="2" key="1">
    <citation type="journal article" date="2023" name="Science">
        <title>Genome structures resolve the early diversification of teleost fishes.</title>
        <authorList>
            <person name="Parey E."/>
            <person name="Louis A."/>
            <person name="Montfort J."/>
            <person name="Bouchez O."/>
            <person name="Roques C."/>
            <person name="Iampietro C."/>
            <person name="Lluch J."/>
            <person name="Castinel A."/>
            <person name="Donnadieu C."/>
            <person name="Desvignes T."/>
            <person name="Floi Bucao C."/>
            <person name="Jouanno E."/>
            <person name="Wen M."/>
            <person name="Mejri S."/>
            <person name="Dirks R."/>
            <person name="Jansen H."/>
            <person name="Henkel C."/>
            <person name="Chen W.J."/>
            <person name="Zahm M."/>
            <person name="Cabau C."/>
            <person name="Klopp C."/>
            <person name="Thompson A.W."/>
            <person name="Robinson-Rechavi M."/>
            <person name="Braasch I."/>
            <person name="Lecointre G."/>
            <person name="Bobe J."/>
            <person name="Postlethwait J.H."/>
            <person name="Berthelot C."/>
            <person name="Roest Crollius H."/>
            <person name="Guiguen Y."/>
        </authorList>
    </citation>
    <scope>NUCLEOTIDE SEQUENCE</scope>
    <source>
        <strain evidence="2">NC1722</strain>
    </source>
</reference>
<accession>A0AAD7RIL3</accession>
<proteinExistence type="predicted"/>
<organism evidence="2 3">
    <name type="scientific">Aldrovandia affinis</name>
    <dbReference type="NCBI Taxonomy" id="143900"/>
    <lineage>
        <taxon>Eukaryota</taxon>
        <taxon>Metazoa</taxon>
        <taxon>Chordata</taxon>
        <taxon>Craniata</taxon>
        <taxon>Vertebrata</taxon>
        <taxon>Euteleostomi</taxon>
        <taxon>Actinopterygii</taxon>
        <taxon>Neopterygii</taxon>
        <taxon>Teleostei</taxon>
        <taxon>Notacanthiformes</taxon>
        <taxon>Halosauridae</taxon>
        <taxon>Aldrovandia</taxon>
    </lineage>
</organism>
<gene>
    <name evidence="2" type="ORF">AAFF_G00199310</name>
</gene>
<evidence type="ECO:0000256" key="1">
    <source>
        <dbReference type="SAM" id="MobiDB-lite"/>
    </source>
</evidence>
<dbReference type="AlphaFoldDB" id="A0AAD7RIL3"/>
<feature type="compositionally biased region" description="Polar residues" evidence="1">
    <location>
        <begin position="1"/>
        <end position="13"/>
    </location>
</feature>
<name>A0AAD7RIL3_9TELE</name>
<evidence type="ECO:0000313" key="3">
    <source>
        <dbReference type="Proteomes" id="UP001221898"/>
    </source>
</evidence>
<comment type="caution">
    <text evidence="2">The sequence shown here is derived from an EMBL/GenBank/DDBJ whole genome shotgun (WGS) entry which is preliminary data.</text>
</comment>
<evidence type="ECO:0000313" key="2">
    <source>
        <dbReference type="EMBL" id="KAJ8384725.1"/>
    </source>
</evidence>